<dbReference type="AlphaFoldDB" id="A0A4S4LXR6"/>
<keyword evidence="3" id="KW-1185">Reference proteome</keyword>
<dbReference type="Proteomes" id="UP000310158">
    <property type="component" value="Unassembled WGS sequence"/>
</dbReference>
<gene>
    <name evidence="2" type="ORF">EW146_g3467</name>
</gene>
<accession>A0A4S4LXR6</accession>
<feature type="domain" description="Aminoglycoside phosphotransferase" evidence="1">
    <location>
        <begin position="65"/>
        <end position="261"/>
    </location>
</feature>
<dbReference type="SUPFAM" id="SSF56112">
    <property type="entry name" value="Protein kinase-like (PK-like)"/>
    <property type="match status" value="1"/>
</dbReference>
<dbReference type="CDD" id="cd05120">
    <property type="entry name" value="APH_ChoK_like"/>
    <property type="match status" value="1"/>
</dbReference>
<dbReference type="Gene3D" id="3.90.1200.10">
    <property type="match status" value="1"/>
</dbReference>
<dbReference type="Pfam" id="PF01636">
    <property type="entry name" value="APH"/>
    <property type="match status" value="1"/>
</dbReference>
<dbReference type="PANTHER" id="PTHR21310:SF55">
    <property type="entry name" value="AMINOGLYCOSIDE PHOSPHOTRANSFERASE DOMAIN-CONTAINING PROTEIN"/>
    <property type="match status" value="1"/>
</dbReference>
<comment type="caution">
    <text evidence="2">The sequence shown here is derived from an EMBL/GenBank/DDBJ whole genome shotgun (WGS) entry which is preliminary data.</text>
</comment>
<evidence type="ECO:0000259" key="1">
    <source>
        <dbReference type="Pfam" id="PF01636"/>
    </source>
</evidence>
<name>A0A4S4LXR6_9AGAM</name>
<evidence type="ECO:0000313" key="3">
    <source>
        <dbReference type="Proteomes" id="UP000310158"/>
    </source>
</evidence>
<sequence length="288" mass="33184">MSQLQAPSLPSKGYSLANRIRGWIHEFVLIPISNLYCRRRPHLHREAGIYPLPFNLLLKFTTGTREEECLAMVVAHSIGIPVPRFISYGDHGRRCSWGSILMTRIPGRPLSDVFDSLSPSELETIKDELARHISRMRLYSNPWGRRVCGIDGGDVYGARVPMRHISACEDEATFYASLLRFTFPNGSEEDARTLDTARKMTSLPPHGIVFTHGDLWHHNIMVSDGHITGIIDWEWAGWLPEYWEYTSIMRWTRSPWSQLLATLPGYKYEKELEYDRALILLSENSFKY</sequence>
<dbReference type="InterPro" id="IPR051678">
    <property type="entry name" value="AGP_Transferase"/>
</dbReference>
<proteinExistence type="predicted"/>
<dbReference type="InterPro" id="IPR011009">
    <property type="entry name" value="Kinase-like_dom_sf"/>
</dbReference>
<reference evidence="2 3" key="1">
    <citation type="submission" date="2019-02" db="EMBL/GenBank/DDBJ databases">
        <title>Genome sequencing of the rare red list fungi Bondarzewia mesenterica.</title>
        <authorList>
            <person name="Buettner E."/>
            <person name="Kellner H."/>
        </authorList>
    </citation>
    <scope>NUCLEOTIDE SEQUENCE [LARGE SCALE GENOMIC DNA]</scope>
    <source>
        <strain evidence="2 3">DSM 108281</strain>
    </source>
</reference>
<organism evidence="2 3">
    <name type="scientific">Bondarzewia mesenterica</name>
    <dbReference type="NCBI Taxonomy" id="1095465"/>
    <lineage>
        <taxon>Eukaryota</taxon>
        <taxon>Fungi</taxon>
        <taxon>Dikarya</taxon>
        <taxon>Basidiomycota</taxon>
        <taxon>Agaricomycotina</taxon>
        <taxon>Agaricomycetes</taxon>
        <taxon>Russulales</taxon>
        <taxon>Bondarzewiaceae</taxon>
        <taxon>Bondarzewia</taxon>
    </lineage>
</organism>
<dbReference type="EMBL" id="SGPL01000116">
    <property type="protein sequence ID" value="THH17322.1"/>
    <property type="molecule type" value="Genomic_DNA"/>
</dbReference>
<dbReference type="OrthoDB" id="2906425at2759"/>
<evidence type="ECO:0000313" key="2">
    <source>
        <dbReference type="EMBL" id="THH17322.1"/>
    </source>
</evidence>
<dbReference type="InterPro" id="IPR002575">
    <property type="entry name" value="Aminoglycoside_PTrfase"/>
</dbReference>
<protein>
    <recommendedName>
        <fullName evidence="1">Aminoglycoside phosphotransferase domain-containing protein</fullName>
    </recommendedName>
</protein>
<dbReference type="PANTHER" id="PTHR21310">
    <property type="entry name" value="AMINOGLYCOSIDE PHOSPHOTRANSFERASE-RELATED-RELATED"/>
    <property type="match status" value="1"/>
</dbReference>